<evidence type="ECO:0008006" key="4">
    <source>
        <dbReference type="Google" id="ProtNLM"/>
    </source>
</evidence>
<evidence type="ECO:0000313" key="3">
    <source>
        <dbReference type="Proteomes" id="UP000248840"/>
    </source>
</evidence>
<dbReference type="EMBL" id="QLSZ01000001">
    <property type="protein sequence ID" value="RAR75342.1"/>
    <property type="molecule type" value="Genomic_DNA"/>
</dbReference>
<reference evidence="2 3" key="1">
    <citation type="submission" date="2018-06" db="EMBL/GenBank/DDBJ databases">
        <title>Genomic Encyclopedia of Archaeal and Bacterial Type Strains, Phase II (KMG-II): from individual species to whole genera.</title>
        <authorList>
            <person name="Goeker M."/>
        </authorList>
    </citation>
    <scope>NUCLEOTIDE SEQUENCE [LARGE SCALE GENOMIC DNA]</scope>
    <source>
        <strain evidence="2 3">DSM 25663</strain>
    </source>
</reference>
<dbReference type="Gene3D" id="1.10.390.10">
    <property type="entry name" value="Neutral Protease Domain 2"/>
    <property type="match status" value="1"/>
</dbReference>
<feature type="chain" id="PRO_5016415664" description="Peptidase M1 membrane alanine aminopeptidase domain-containing protein" evidence="1">
    <location>
        <begin position="20"/>
        <end position="932"/>
    </location>
</feature>
<keyword evidence="1" id="KW-0732">Signal</keyword>
<evidence type="ECO:0000256" key="1">
    <source>
        <dbReference type="SAM" id="SignalP"/>
    </source>
</evidence>
<keyword evidence="3" id="KW-1185">Reference proteome</keyword>
<name>A0A328YT36_9FLAO</name>
<protein>
    <recommendedName>
        <fullName evidence="4">Peptidase M1 membrane alanine aminopeptidase domain-containing protein</fullName>
    </recommendedName>
</protein>
<feature type="signal peptide" evidence="1">
    <location>
        <begin position="1"/>
        <end position="19"/>
    </location>
</feature>
<evidence type="ECO:0000313" key="2">
    <source>
        <dbReference type="EMBL" id="RAR75342.1"/>
    </source>
</evidence>
<dbReference type="RefSeq" id="WP_245902658.1">
    <property type="nucleotide sequence ID" value="NZ_QLSZ01000001.1"/>
</dbReference>
<dbReference type="Proteomes" id="UP000248840">
    <property type="component" value="Unassembled WGS sequence"/>
</dbReference>
<proteinExistence type="predicted"/>
<gene>
    <name evidence="2" type="ORF">CLV55_10137</name>
</gene>
<comment type="caution">
    <text evidence="2">The sequence shown here is derived from an EMBL/GenBank/DDBJ whole genome shotgun (WGS) entry which is preliminary data.</text>
</comment>
<accession>A0A328YT36</accession>
<organism evidence="2 3">
    <name type="scientific">Flavobacterium aciduliphilum</name>
    <dbReference type="NCBI Taxonomy" id="1101402"/>
    <lineage>
        <taxon>Bacteria</taxon>
        <taxon>Pseudomonadati</taxon>
        <taxon>Bacteroidota</taxon>
        <taxon>Flavobacteriia</taxon>
        <taxon>Flavobacteriales</taxon>
        <taxon>Flavobacteriaceae</taxon>
        <taxon>Flavobacterium</taxon>
    </lineage>
</organism>
<sequence length="932" mass="108908">MKKLLFIFLLSTLHSVAQHQIQLKAVVNHEKKTLAISQTLVYNNTTQDTLHEVVLNDWMNAYSNKNSPLGKRFSDEFVRSFHIASDKDRGGTLALSIQNSKNTNLPWHRPEDFPDLVEVPLVEPLLPGQQATFFLEYTVKVPNECFTNYGFNDQGEMTLKDWFLTPALYSNRAFVKYNNLNIDDAPNALFDIDLDITTAQDYQVVCDLPLLSSQSNKNHFKGTHLTSLSLYIDKHPTFQAYKNNQVEVVTNFEDTRIDEITKALLIDKITNYVGKHLGTYPNAKMVVSQTDYEQNPFYGLNQLPSFLRPFPNYFIYELKFLKTYLNNFEKNSLQLDSRKDNWIFDAIQVYSMMQYIDEYYPEAKMMGSIGKLRLLKRFRLINLDFNEQYSYFYMLMARKNLDQPLGVSKDKLLKFNEKIASKYQAGLTFRYLADYVGEEVLQKSIQDFVRDAQQHFTTAADFEKILKKNTSKKLDWFFTTMLHSRQIIDFTFKKVTKTEDTVSFNLKSKSNVVPIPIYGLKKNEVVFKEWIVDYKSDSLYTFKRLGADKIVINYKNTVPEYNLRNNWKSLKAFPVFNRPFKFNLVKDLEDPGYNQVLYVPTLEYNYYDGFIAGMRFHNKTILDKPFGFDITPSYSLKTASLSGRASGVYNQYLREGKLYYIRYGLGGENYHYAPDAYYKKLNPNITFRFRENDFRKNINKSLVFRNVMVNREPSAFVLSSADENYSVFNMRFSNIQTEITKHRGMINDVQISSKFGKIATTLSFRRLFNDNRQVNLRLYGGVFLYNKTESNFFSFALDHPTDYLFDYDYFGRSESSGLFSQQYIQAEGAFKSKLSTPYANQWMTALNGSFNIWNWIEVYGDAGLLKNKYAQPLFVYDSGVRLNLVTDYFELYFPVYSNNGLEVTQPQYAEKIRFIVAFSPQALLGLFTRKWF</sequence>
<dbReference type="InterPro" id="IPR027268">
    <property type="entry name" value="Peptidase_M4/M1_CTD_sf"/>
</dbReference>
<dbReference type="AlphaFoldDB" id="A0A328YT36"/>